<keyword evidence="1" id="KW-0175">Coiled coil</keyword>
<evidence type="ECO:0000313" key="3">
    <source>
        <dbReference type="Proteomes" id="UP000683360"/>
    </source>
</evidence>
<dbReference type="EMBL" id="CAJPWZ010002875">
    <property type="protein sequence ID" value="CAG2246606.1"/>
    <property type="molecule type" value="Genomic_DNA"/>
</dbReference>
<evidence type="ECO:0000256" key="1">
    <source>
        <dbReference type="SAM" id="Coils"/>
    </source>
</evidence>
<evidence type="ECO:0000313" key="2">
    <source>
        <dbReference type="EMBL" id="CAG2246606.1"/>
    </source>
</evidence>
<sequence>MTSQREGNKGDKHDCKALTDINETIQEVKTSNAFREIEQTLHEVVNNLKILSTNRTDNLESIENKRRQIEVEIKQARTKVNHHLDQLQDGLIKELMAVQQQESIKIQNILTSLDSKKEITELKVFFDNIKQKASDLQAFLTMKEIEKASAANHLNISKFGDISVSSDPCQLFIHKRKDRQAQIMLAVPTRNISNLVLRLHKHIDPKLSDIQGCSLLPKGRMVFSCYEQEKIRVHKSNGSKDYEINDIGKAVDVVFIGGGCIAVTSGHSNKINKDGNIYAVENLTHNVVVISPGGQRYRQLLSRDDGLSYPQVLHYDISTNKLLVANAVNDAFVYDVK</sequence>
<dbReference type="SUPFAM" id="SSF101898">
    <property type="entry name" value="NHL repeat"/>
    <property type="match status" value="1"/>
</dbReference>
<gene>
    <name evidence="2" type="ORF">MEDL_58563</name>
</gene>
<organism evidence="2 3">
    <name type="scientific">Mytilus edulis</name>
    <name type="common">Blue mussel</name>
    <dbReference type="NCBI Taxonomy" id="6550"/>
    <lineage>
        <taxon>Eukaryota</taxon>
        <taxon>Metazoa</taxon>
        <taxon>Spiralia</taxon>
        <taxon>Lophotrochozoa</taxon>
        <taxon>Mollusca</taxon>
        <taxon>Bivalvia</taxon>
        <taxon>Autobranchia</taxon>
        <taxon>Pteriomorphia</taxon>
        <taxon>Mytilida</taxon>
        <taxon>Mytiloidea</taxon>
        <taxon>Mytilidae</taxon>
        <taxon>Mytilinae</taxon>
        <taxon>Mytilus</taxon>
    </lineage>
</organism>
<comment type="caution">
    <text evidence="2">The sequence shown here is derived from an EMBL/GenBank/DDBJ whole genome shotgun (WGS) entry which is preliminary data.</text>
</comment>
<feature type="coiled-coil region" evidence="1">
    <location>
        <begin position="59"/>
        <end position="86"/>
    </location>
</feature>
<dbReference type="OrthoDB" id="6162638at2759"/>
<dbReference type="Proteomes" id="UP000683360">
    <property type="component" value="Unassembled WGS sequence"/>
</dbReference>
<accession>A0A8S3UKJ3</accession>
<protein>
    <submittedName>
        <fullName evidence="2">Uncharacterized protein</fullName>
    </submittedName>
</protein>
<keyword evidence="3" id="KW-1185">Reference proteome</keyword>
<proteinExistence type="predicted"/>
<dbReference type="AlphaFoldDB" id="A0A8S3UKJ3"/>
<reference evidence="2" key="1">
    <citation type="submission" date="2021-03" db="EMBL/GenBank/DDBJ databases">
        <authorList>
            <person name="Bekaert M."/>
        </authorList>
    </citation>
    <scope>NUCLEOTIDE SEQUENCE</scope>
</reference>
<name>A0A8S3UKJ3_MYTED</name>